<dbReference type="PANTHER" id="PTHR44068">
    <property type="entry name" value="ZGC:194242"/>
    <property type="match status" value="1"/>
</dbReference>
<keyword evidence="2 5" id="KW-0808">Transferase</keyword>
<evidence type="ECO:0000256" key="7">
    <source>
        <dbReference type="SAM" id="MobiDB-lite"/>
    </source>
</evidence>
<comment type="function">
    <text evidence="6">Catalyzes the transfer of methyl groups from S-adenosyl-methionine to the C-24 of sterols.</text>
</comment>
<sequence>MATPKAPPNKGRVQDPDEGHVSTVYDVKKMTDAYTAHWQDQLKRRGSHTAEERAQRADEAGQVSDDYYNFVSPIYEHFWGQTFHYCPVAPGKGIQASMHDYDTMFAGLVGIKEGMRVLDVGCGVGGPARTIASETGCNVVGVTRNKWHIERGWQLTKEAGLEGQVEHVEADFMKLPFKADSFDAVYAFDALCYAPDVKDVYTEISRVLKPGGAFAFHDWVMTDKYDEANSAHRHIRNAIEFGNGIVNMPRLAHVRESLRAVGFEIKHDENMAWRSVRPWWYAPGGVIWYARGWEDFQRVLEMSPVVFWSRQWLLHVLVWLGLVPREALQMGYTMHACVRSVANGGKLDIFTPMWVMVCKKVGSTKGKVA</sequence>
<evidence type="ECO:0000256" key="5">
    <source>
        <dbReference type="PROSITE-ProRule" id="PRU01022"/>
    </source>
</evidence>
<reference evidence="9 10" key="1">
    <citation type="submission" date="2017-03" db="EMBL/GenBank/DDBJ databases">
        <title>Genomes of endolithic fungi from Antarctica.</title>
        <authorList>
            <person name="Coleine C."/>
            <person name="Masonjones S."/>
            <person name="Stajich J.E."/>
        </authorList>
    </citation>
    <scope>NUCLEOTIDE SEQUENCE [LARGE SCALE GENOMIC DNA]</scope>
    <source>
        <strain evidence="9 10">CCFEE 6315</strain>
    </source>
</reference>
<dbReference type="PANTHER" id="PTHR44068:SF1">
    <property type="entry name" value="HYPOTHETICAL LOC100005854"/>
    <property type="match status" value="1"/>
</dbReference>
<dbReference type="InterPro" id="IPR030384">
    <property type="entry name" value="MeTrfase_SMT"/>
</dbReference>
<keyword evidence="3 5" id="KW-0949">S-adenosyl-L-methionine</keyword>
<comment type="caution">
    <text evidence="9">The sequence shown here is derived from an EMBL/GenBank/DDBJ whole genome shotgun (WGS) entry which is preliminary data.</text>
</comment>
<dbReference type="AlphaFoldDB" id="A0A4V5N5T7"/>
<evidence type="ECO:0000313" key="10">
    <source>
        <dbReference type="Proteomes" id="UP000308549"/>
    </source>
</evidence>
<comment type="similarity">
    <text evidence="4 5 6">Belongs to the class I-like SAM-binding methyltransferase superfamily. Erg6/SMT family.</text>
</comment>
<organism evidence="9 10">
    <name type="scientific">Salinomyces thailandicus</name>
    <dbReference type="NCBI Taxonomy" id="706561"/>
    <lineage>
        <taxon>Eukaryota</taxon>
        <taxon>Fungi</taxon>
        <taxon>Dikarya</taxon>
        <taxon>Ascomycota</taxon>
        <taxon>Pezizomycotina</taxon>
        <taxon>Dothideomycetes</taxon>
        <taxon>Dothideomycetidae</taxon>
        <taxon>Mycosphaerellales</taxon>
        <taxon>Teratosphaeriaceae</taxon>
        <taxon>Salinomyces</taxon>
    </lineage>
</organism>
<evidence type="ECO:0000256" key="1">
    <source>
        <dbReference type="ARBA" id="ARBA00022603"/>
    </source>
</evidence>
<feature type="region of interest" description="Disordered" evidence="7">
    <location>
        <begin position="1"/>
        <end position="20"/>
    </location>
</feature>
<name>A0A4V5N5T7_9PEZI</name>
<dbReference type="Pfam" id="PF08498">
    <property type="entry name" value="Sterol_MT_C"/>
    <property type="match status" value="1"/>
</dbReference>
<evidence type="ECO:0000256" key="2">
    <source>
        <dbReference type="ARBA" id="ARBA00022679"/>
    </source>
</evidence>
<proteinExistence type="inferred from homology"/>
<keyword evidence="6" id="KW-0756">Sterol biosynthesis</keyword>
<feature type="domain" description="SAM-dependent methyltransferase Erg6/SMT-type" evidence="8">
    <location>
        <begin position="67"/>
        <end position="281"/>
    </location>
</feature>
<comment type="pathway">
    <text evidence="6">Steroid metabolism.</text>
</comment>
<dbReference type="InterPro" id="IPR013705">
    <property type="entry name" value="Sterol_MeTrfase_C"/>
</dbReference>
<keyword evidence="6" id="KW-1207">Sterol metabolism</keyword>
<dbReference type="EC" id="2.1.1.-" evidence="6"/>
<accession>A0A4V5N5T7</accession>
<evidence type="ECO:0000256" key="4">
    <source>
        <dbReference type="ARBA" id="ARBA00038188"/>
    </source>
</evidence>
<dbReference type="EMBL" id="NAJL01000003">
    <property type="protein sequence ID" value="TKA33199.1"/>
    <property type="molecule type" value="Genomic_DNA"/>
</dbReference>
<dbReference type="GO" id="GO:0032259">
    <property type="term" value="P:methylation"/>
    <property type="evidence" value="ECO:0007669"/>
    <property type="project" value="UniProtKB-KW"/>
</dbReference>
<dbReference type="GO" id="GO:0005783">
    <property type="term" value="C:endoplasmic reticulum"/>
    <property type="evidence" value="ECO:0007669"/>
    <property type="project" value="TreeGrafter"/>
</dbReference>
<keyword evidence="10" id="KW-1185">Reference proteome</keyword>
<keyword evidence="6" id="KW-0444">Lipid biosynthesis</keyword>
<dbReference type="OrthoDB" id="540004at2759"/>
<evidence type="ECO:0000256" key="6">
    <source>
        <dbReference type="RuleBase" id="RU362025"/>
    </source>
</evidence>
<dbReference type="GO" id="GO:0003838">
    <property type="term" value="F:sterol 24-C-methyltransferase activity"/>
    <property type="evidence" value="ECO:0007669"/>
    <property type="project" value="TreeGrafter"/>
</dbReference>
<dbReference type="Proteomes" id="UP000308549">
    <property type="component" value="Unassembled WGS sequence"/>
</dbReference>
<dbReference type="CDD" id="cd02440">
    <property type="entry name" value="AdoMet_MTases"/>
    <property type="match status" value="1"/>
</dbReference>
<dbReference type="SUPFAM" id="SSF53335">
    <property type="entry name" value="S-adenosyl-L-methionine-dependent methyltransferases"/>
    <property type="match status" value="1"/>
</dbReference>
<protein>
    <recommendedName>
        <fullName evidence="6">Sterol 24-C-methyltransferase</fullName>
        <ecNumber evidence="6">2.1.1.-</ecNumber>
    </recommendedName>
    <alternativeName>
        <fullName evidence="6">Delta(24)-sterol C-methyltransferase</fullName>
    </alternativeName>
</protein>
<keyword evidence="6" id="KW-0752">Steroid biosynthesis</keyword>
<dbReference type="InterPro" id="IPR013216">
    <property type="entry name" value="Methyltransf_11"/>
</dbReference>
<evidence type="ECO:0000256" key="3">
    <source>
        <dbReference type="ARBA" id="ARBA00022691"/>
    </source>
</evidence>
<dbReference type="GO" id="GO:0016126">
    <property type="term" value="P:sterol biosynthetic process"/>
    <property type="evidence" value="ECO:0007669"/>
    <property type="project" value="UniProtKB-KW"/>
</dbReference>
<keyword evidence="6" id="KW-0443">Lipid metabolism</keyword>
<dbReference type="InterPro" id="IPR050447">
    <property type="entry name" value="Erg6_SMT_methyltransf"/>
</dbReference>
<gene>
    <name evidence="9" type="ORF">B0A50_00752</name>
</gene>
<dbReference type="InterPro" id="IPR029063">
    <property type="entry name" value="SAM-dependent_MTases_sf"/>
</dbReference>
<dbReference type="Pfam" id="PF08241">
    <property type="entry name" value="Methyltransf_11"/>
    <property type="match status" value="1"/>
</dbReference>
<dbReference type="PROSITE" id="PS51685">
    <property type="entry name" value="SAM_MT_ERG6_SMT"/>
    <property type="match status" value="1"/>
</dbReference>
<evidence type="ECO:0000259" key="8">
    <source>
        <dbReference type="PROSITE" id="PS51685"/>
    </source>
</evidence>
<keyword evidence="1 5" id="KW-0489">Methyltransferase</keyword>
<dbReference type="Gene3D" id="3.40.50.150">
    <property type="entry name" value="Vaccinia Virus protein VP39"/>
    <property type="match status" value="1"/>
</dbReference>
<keyword evidence="6" id="KW-0753">Steroid metabolism</keyword>
<evidence type="ECO:0000313" key="9">
    <source>
        <dbReference type="EMBL" id="TKA33199.1"/>
    </source>
</evidence>